<protein>
    <recommendedName>
        <fullName evidence="6">Probable membrane transporter protein</fullName>
    </recommendedName>
</protein>
<dbReference type="PANTHER" id="PTHR43483:SF3">
    <property type="entry name" value="MEMBRANE TRANSPORTER PROTEIN HI_0806-RELATED"/>
    <property type="match status" value="1"/>
</dbReference>
<evidence type="ECO:0000256" key="4">
    <source>
        <dbReference type="ARBA" id="ARBA00022989"/>
    </source>
</evidence>
<evidence type="ECO:0000313" key="7">
    <source>
        <dbReference type="EMBL" id="VEI77450.1"/>
    </source>
</evidence>
<feature type="transmembrane region" description="Helical" evidence="6">
    <location>
        <begin position="46"/>
        <end position="66"/>
    </location>
</feature>
<evidence type="ECO:0000256" key="6">
    <source>
        <dbReference type="RuleBase" id="RU363041"/>
    </source>
</evidence>
<dbReference type="RefSeq" id="WP_126302065.1">
    <property type="nucleotide sequence ID" value="NZ_LR134495.1"/>
</dbReference>
<comment type="subcellular location">
    <subcellularLocation>
        <location evidence="6">Cell membrane</location>
        <topology evidence="6">Multi-pass membrane protein</topology>
    </subcellularLocation>
    <subcellularLocation>
        <location evidence="1">Membrane</location>
        <topology evidence="1">Multi-pass membrane protein</topology>
    </subcellularLocation>
</comment>
<name>A0A3S4Z7W2_MANHA</name>
<feature type="transmembrane region" description="Helical" evidence="6">
    <location>
        <begin position="142"/>
        <end position="165"/>
    </location>
</feature>
<feature type="transmembrane region" description="Helical" evidence="6">
    <location>
        <begin position="104"/>
        <end position="121"/>
    </location>
</feature>
<sequence>MTMAVIIILIICGVVVNITSALFGIGGGVLMMPILHSLFPELPLQVISACSLTIVIGSATINLCLFHHQQIKINRKNVLIWSLAMMLGVQIGFELSFLFSDNSIIAIFMLTLLTLSFKTLFHKPRVKAIVPPKPKEAVSNATMCSLGGLIAGITGIGGGSIMAPIVTQIRSVSPKQVAVYTNYMMVIGGIGNLYGYLSRPFMLDSTLATWQIGYVNFAIVGIVVMSSLFTVYFSMKLRNILSPELTTKLLGMILFGIACYTGFLQYFFI</sequence>
<dbReference type="Pfam" id="PF01925">
    <property type="entry name" value="TauE"/>
    <property type="match status" value="1"/>
</dbReference>
<evidence type="ECO:0000256" key="3">
    <source>
        <dbReference type="ARBA" id="ARBA00022692"/>
    </source>
</evidence>
<keyword evidence="6" id="KW-1003">Cell membrane</keyword>
<dbReference type="EMBL" id="LR134495">
    <property type="protein sequence ID" value="VEI77450.1"/>
    <property type="molecule type" value="Genomic_DNA"/>
</dbReference>
<comment type="similarity">
    <text evidence="2 6">Belongs to the 4-toluene sulfonate uptake permease (TSUP) (TC 2.A.102) family.</text>
</comment>
<keyword evidence="4 6" id="KW-1133">Transmembrane helix</keyword>
<dbReference type="GO" id="GO:0005886">
    <property type="term" value="C:plasma membrane"/>
    <property type="evidence" value="ECO:0007669"/>
    <property type="project" value="UniProtKB-SubCell"/>
</dbReference>
<evidence type="ECO:0000256" key="5">
    <source>
        <dbReference type="ARBA" id="ARBA00023136"/>
    </source>
</evidence>
<proteinExistence type="inferred from homology"/>
<feature type="transmembrane region" description="Helical" evidence="6">
    <location>
        <begin position="78"/>
        <end position="98"/>
    </location>
</feature>
<evidence type="ECO:0000313" key="8">
    <source>
        <dbReference type="Proteomes" id="UP000271188"/>
    </source>
</evidence>
<evidence type="ECO:0000256" key="2">
    <source>
        <dbReference type="ARBA" id="ARBA00009142"/>
    </source>
</evidence>
<dbReference type="InterPro" id="IPR002781">
    <property type="entry name" value="TM_pro_TauE-like"/>
</dbReference>
<gene>
    <name evidence="7" type="ORF">NCTC10643_01404</name>
</gene>
<keyword evidence="5 6" id="KW-0472">Membrane</keyword>
<feature type="transmembrane region" description="Helical" evidence="6">
    <location>
        <begin position="209"/>
        <end position="229"/>
    </location>
</feature>
<feature type="transmembrane region" description="Helical" evidence="6">
    <location>
        <begin position="177"/>
        <end position="197"/>
    </location>
</feature>
<dbReference type="PANTHER" id="PTHR43483">
    <property type="entry name" value="MEMBRANE TRANSPORTER PROTEIN HI_0806-RELATED"/>
    <property type="match status" value="1"/>
</dbReference>
<feature type="transmembrane region" description="Helical" evidence="6">
    <location>
        <begin position="7"/>
        <end position="34"/>
    </location>
</feature>
<dbReference type="Proteomes" id="UP000271188">
    <property type="component" value="Chromosome"/>
</dbReference>
<evidence type="ECO:0000256" key="1">
    <source>
        <dbReference type="ARBA" id="ARBA00004141"/>
    </source>
</evidence>
<feature type="transmembrane region" description="Helical" evidence="6">
    <location>
        <begin position="249"/>
        <end position="268"/>
    </location>
</feature>
<reference evidence="7" key="1">
    <citation type="submission" date="2018-12" db="EMBL/GenBank/DDBJ databases">
        <authorList>
            <consortium name="Pathogen Informatics"/>
        </authorList>
    </citation>
    <scope>NUCLEOTIDE SEQUENCE [LARGE SCALE GENOMIC DNA]</scope>
    <source>
        <strain evidence="7">NCTC10643</strain>
    </source>
</reference>
<organism evidence="7 8">
    <name type="scientific">Mannheimia haemolytica</name>
    <name type="common">Pasteurella haemolytica</name>
    <dbReference type="NCBI Taxonomy" id="75985"/>
    <lineage>
        <taxon>Bacteria</taxon>
        <taxon>Pseudomonadati</taxon>
        <taxon>Pseudomonadota</taxon>
        <taxon>Gammaproteobacteria</taxon>
        <taxon>Pasteurellales</taxon>
        <taxon>Pasteurellaceae</taxon>
        <taxon>Mannheimia</taxon>
    </lineage>
</organism>
<keyword evidence="3 6" id="KW-0812">Transmembrane</keyword>
<dbReference type="AlphaFoldDB" id="A0A3S4Z7W2"/>
<accession>A0A3S4Z7W2</accession>